<comment type="subcellular location">
    <subcellularLocation>
        <location evidence="1">Membrane</location>
        <topology evidence="1">Single-pass membrane protein</topology>
    </subcellularLocation>
</comment>
<proteinExistence type="predicted"/>
<keyword evidence="4 5" id="KW-0472">Membrane</keyword>
<dbReference type="Pfam" id="PF23727">
    <property type="entry name" value="Beta-prop_FAM234A_B"/>
    <property type="match status" value="1"/>
</dbReference>
<gene>
    <name evidence="8" type="primary">LOC111087541</name>
</gene>
<evidence type="ECO:0000256" key="2">
    <source>
        <dbReference type="ARBA" id="ARBA00022692"/>
    </source>
</evidence>
<dbReference type="PANTHER" id="PTHR21419">
    <property type="match status" value="1"/>
</dbReference>
<feature type="domain" description="FAM234A/B beta-propeller" evidence="6">
    <location>
        <begin position="161"/>
        <end position="433"/>
    </location>
</feature>
<dbReference type="GeneID" id="111087541"/>
<evidence type="ECO:0000256" key="4">
    <source>
        <dbReference type="ARBA" id="ARBA00023136"/>
    </source>
</evidence>
<name>A0ABM1T2W1_LIMPO</name>
<evidence type="ECO:0000259" key="6">
    <source>
        <dbReference type="Pfam" id="PF23727"/>
    </source>
</evidence>
<evidence type="ECO:0000256" key="3">
    <source>
        <dbReference type="ARBA" id="ARBA00022989"/>
    </source>
</evidence>
<dbReference type="SUPFAM" id="SSF69318">
    <property type="entry name" value="Integrin alpha N-terminal domain"/>
    <property type="match status" value="1"/>
</dbReference>
<dbReference type="InterPro" id="IPR045232">
    <property type="entry name" value="FAM234"/>
</dbReference>
<evidence type="ECO:0000256" key="1">
    <source>
        <dbReference type="ARBA" id="ARBA00004167"/>
    </source>
</evidence>
<dbReference type="InterPro" id="IPR055409">
    <property type="entry name" value="Beta-prop_FAM234A_B"/>
</dbReference>
<sequence length="576" mass="63561">MSAAGNRIPDFSVTTMKGIESANYVPVSQTQSDDEEHNSWKSRSIKENGSIDILQKPLIDEKLADEEETRLDDEPMSLSRKFCFVLSLLLCVFFIVAFAWLIPCKLPQYFGKGKPELFEWSLVLNINDIVLSTNLESVPGLVSTQQVVVFGTISHLNATNSALMAIHASIGEVIWHVKLPSQPNLIKCNQVDANHDGVLDCVILGNELMMVVNGTDGHIFWELQSEKFSNPIAISDCDGDYVDDMVSFHLSSNISIVVLSGSSGNSIISHPIETCSTLPEAAVTHRTGAKSITNFVFFCEDQHKNGLLLEHTSGAGILACILHSSEVRLMFSESQINKVGDIHLLVLTTKSEKEDVIVWNDVSLFFLSGQDYSTQWSFLPNTNSQIRAVTSGIFFSSNVTDIVLGINDSEYGSQLLVLDASTGSIKWNQTFENGTITVLMTTPKLFYSRDGLLVKFVKPLNLSQVKSQDRQQFKDYIEQYIVLECTISNDFTIVFSEIVSQGCSGQDCSPDVYSPVKTASVINLNHDGTPDIVVASTSAIENNNTLDNSFHQKTVLQLVDFSAHIQLLQCKVPCDC</sequence>
<accession>A0ABM1T2W1</accession>
<keyword evidence="3 5" id="KW-1133">Transmembrane helix</keyword>
<evidence type="ECO:0000256" key="5">
    <source>
        <dbReference type="SAM" id="Phobius"/>
    </source>
</evidence>
<dbReference type="Proteomes" id="UP000694941">
    <property type="component" value="Unplaced"/>
</dbReference>
<dbReference type="InterPro" id="IPR028994">
    <property type="entry name" value="Integrin_alpha_N"/>
</dbReference>
<reference evidence="8" key="1">
    <citation type="submission" date="2025-08" db="UniProtKB">
        <authorList>
            <consortium name="RefSeq"/>
        </authorList>
    </citation>
    <scope>IDENTIFICATION</scope>
    <source>
        <tissue evidence="8">Muscle</tissue>
    </source>
</reference>
<keyword evidence="2 5" id="KW-0812">Transmembrane</keyword>
<feature type="transmembrane region" description="Helical" evidence="5">
    <location>
        <begin position="82"/>
        <end position="102"/>
    </location>
</feature>
<protein>
    <submittedName>
        <fullName evidence="8">Uncharacterized protein LOC111087541</fullName>
    </submittedName>
</protein>
<dbReference type="PANTHER" id="PTHR21419:SF30">
    <property type="entry name" value="IG-LIKE DOMAIN-CONTAINING PROTEIN"/>
    <property type="match status" value="1"/>
</dbReference>
<organism evidence="7 8">
    <name type="scientific">Limulus polyphemus</name>
    <name type="common">Atlantic horseshoe crab</name>
    <dbReference type="NCBI Taxonomy" id="6850"/>
    <lineage>
        <taxon>Eukaryota</taxon>
        <taxon>Metazoa</taxon>
        <taxon>Ecdysozoa</taxon>
        <taxon>Arthropoda</taxon>
        <taxon>Chelicerata</taxon>
        <taxon>Merostomata</taxon>
        <taxon>Xiphosura</taxon>
        <taxon>Limulidae</taxon>
        <taxon>Limulus</taxon>
    </lineage>
</organism>
<dbReference type="RefSeq" id="XP_022250217.1">
    <property type="nucleotide sequence ID" value="XM_022394509.1"/>
</dbReference>
<keyword evidence="7" id="KW-1185">Reference proteome</keyword>
<evidence type="ECO:0000313" key="8">
    <source>
        <dbReference type="RefSeq" id="XP_022250217.1"/>
    </source>
</evidence>
<evidence type="ECO:0000313" key="7">
    <source>
        <dbReference type="Proteomes" id="UP000694941"/>
    </source>
</evidence>